<organism evidence="3 4">
    <name type="scientific">Drosophila mojavensis</name>
    <name type="common">Fruit fly</name>
    <dbReference type="NCBI Taxonomy" id="7230"/>
    <lineage>
        <taxon>Eukaryota</taxon>
        <taxon>Metazoa</taxon>
        <taxon>Ecdysozoa</taxon>
        <taxon>Arthropoda</taxon>
        <taxon>Hexapoda</taxon>
        <taxon>Insecta</taxon>
        <taxon>Pterygota</taxon>
        <taxon>Neoptera</taxon>
        <taxon>Endopterygota</taxon>
        <taxon>Diptera</taxon>
        <taxon>Brachycera</taxon>
        <taxon>Muscomorpha</taxon>
        <taxon>Ephydroidea</taxon>
        <taxon>Drosophilidae</taxon>
        <taxon>Drosophila</taxon>
    </lineage>
</organism>
<feature type="compositionally biased region" description="Low complexity" evidence="2">
    <location>
        <begin position="365"/>
        <end position="384"/>
    </location>
</feature>
<gene>
    <name evidence="3" type="primary">Dmoj\GI25636</name>
    <name evidence="3" type="ORF">Dmoj_GI25636</name>
</gene>
<dbReference type="EMBL" id="CH933810">
    <property type="protein sequence ID" value="KRF94259.1"/>
    <property type="molecule type" value="Genomic_DNA"/>
</dbReference>
<feature type="compositionally biased region" description="Low complexity" evidence="2">
    <location>
        <begin position="647"/>
        <end position="665"/>
    </location>
</feature>
<feature type="compositionally biased region" description="Low complexity" evidence="2">
    <location>
        <begin position="160"/>
        <end position="180"/>
    </location>
</feature>
<evidence type="ECO:0000256" key="2">
    <source>
        <dbReference type="SAM" id="MobiDB-lite"/>
    </source>
</evidence>
<sequence length="2132" mass="235734">MLELPLSTLPPAEDSSDEAQIPALDLKTNKLTEAATPTLTPTATETTTQPELVKTAKNDDKDDNDSDNQINNLDNEVTTTTATKTQSKYTTSRRRNNNRNRDNIAAAAAAINDASPNVGSSPGLSRGDPSVNSIRNSYSDSLGGISSPRPFGYPRRRTRPTATKPQPITLTTNRTVNNNDNDSDSENKTQIDDVASVGKTRLSTVDRPKVSDNNSQELLDTSTNTPPPTTTQSNITTNVVDVDVDVAGNGGNILRHDVVSSPSLSTKDNDETLTKKSKYEWRGGQGNARVPTGTVQLPNALDSNDKFSRRYAGKRLAIEDAEEERDTTEETTKTTEATLEIKSTRRSYQGITRTSNRVDADASQTLTSNNNDSTISSSESSSSSKDQRTSFKVNLDEGVPSGSLSAGKRNYQSITRNSSRGHGDEQIHYASIVRDNSGAHLTEDRSSSFMRKLDEVEREHITLPIRRGGLITETSVEDENIAAEIIDDEPRGKTIAPASSGSSDDSNTAAELDSKELDNKKTALSANLSTNDVNVAIDADSEVSSTPSPSDEADETTIMSLLDDDSTTSTTEQPIASTASTTITTAEPKAAKEESALKLIDGKDITTEQSTIANSKDTAPTSSRFTNRTGNGKSKAPSDTSTDSRPSQKSVSAESSESNSTLSNTETEKTHTRRPFPRATTTTESPDSTKDVDVDVSSSTPLPKRRVVVRGNYRPRKEGDLSSLLAVDANKRVKYNHQEATRESLNKQERTEKVSNSTAISNSEEVSETPEDKSDVGDAARLKLNSRTSHGAIRNRTSSQTESLGNGITRTRTTYVRTLDAGKVVKRVHTKIVEEKPAEYEYIYDEVHEPAATTTPRTVTRNRGSAKFRSTDLSSLLALDFASKAQRSKQPQATVTKTRRRLLKKPKETIESEKVEEFIYENENNLEDPDSETAAPRTTKATTTRRPRTRPTRPSRRISTTERTPTTAETTLPPSDDTVDHEATTRRTGFRRPATTRTTTVTPPTTSTTAEEPRPVTVTRRVLNFKRPVTTTESSVPPTAELPEETTTTSSSSTTTTTTTSEPATAAASTDNLRDLQKSFVKALNNLHANGQKNPAAETTPIPAANQIVNHDDQLSLPIYHRRKYYQYVKDSPITYIDKTPTPPTGNTVTVDIQRQIHEVFNVSDNGTPDNSLEADVDDDDSMDEDHRKAMEQAREINSELSHFLLKTPGLTKNPYRQGKTFKTKLATTRGNETSRIVKVSILEDAPQVREDGHAGRSNRTRFNFRRPTPAANSDSDDAGENELETSTKAAQSFSQRYRGRGNRTTTTVTPDINARRVNASLNRQLSTTKPNSRSNIYQRTTENPEETDELEAELGDENDIVEDEADKRAKETKITTNNRSRNPFYKTRRFNATNTNSRTAQEENNTETTENSDITTRRTFTNFNRAQSTTTSTSRPTRQRVRFNQRITTETTVESEENDELQAEVESENETLDNDERPEDTSVRGQLLKNRRYNTTDASSRVSQRFRGKENNSTATEKTTRRTYSNLNRVQATTTSTAKPSTRQRVRFNQRATTENPAESDETDELQADLDDGTEEADNEKLSTTGVGIRTSSTGEDGTARRQLLNTRRLNATATGPETSDSSTRRPYVSLSRDQSSTTSTAKPTTAESADESEDELEAELDDENEIVNDEDITTAATQATATRISTTDSNDSTGVTDKLEDDVSTRATTDTTTESATPKRRILIRKRINETKSNSTVANNVIDSTVKEDIETRGKPPAAEVNSSSNSRRQLLIRRRNNSTITRVNAVKEDEEGSDAKSGSVDAETSSDAIKTTTSRRNLLIRRRFNSTTTTTKQSVDKDEQADSVDGVESTTISSQRSRQRPQSFVRRRYNATISSAQRNTKEEDSSEIDSNQDDIKLTTPVPRINRNRPTTIRQFTRQGTPTPAAEREVTEDITTRRPYSTLSRTRSRYGSNRDTSTTTESVTDADADSELEADTDDAEDDAPASNKLPARGGFLQTNRHRALLGSRQNQIPTPSSEQTDSRTRISYTARQTTTRPTRPSSTTRRNIVAINRNLYNRGEEEQEQEDGEYDEEEEQEEDAEEPEEDVYPKPRTTTPRSIISQLLASRQRTETPKTESRTKTLTQTHKHLT</sequence>
<feature type="compositionally biased region" description="Polar residues" evidence="2">
    <location>
        <begin position="1805"/>
        <end position="1819"/>
    </location>
</feature>
<feature type="compositionally biased region" description="Low complexity" evidence="2">
    <location>
        <begin position="2035"/>
        <end position="2048"/>
    </location>
</feature>
<feature type="compositionally biased region" description="Polar residues" evidence="2">
    <location>
        <begin position="1494"/>
        <end position="1504"/>
    </location>
</feature>
<feature type="compositionally biased region" description="Basic residues" evidence="2">
    <location>
        <begin position="943"/>
        <end position="956"/>
    </location>
</feature>
<feature type="region of interest" description="Disordered" evidence="2">
    <location>
        <begin position="113"/>
        <end position="235"/>
    </location>
</feature>
<evidence type="ECO:0000256" key="1">
    <source>
        <dbReference type="SAM" id="Coils"/>
    </source>
</evidence>
<feature type="compositionally biased region" description="Polar residues" evidence="2">
    <location>
        <begin position="2094"/>
        <end position="2109"/>
    </location>
</feature>
<feature type="compositionally biased region" description="Low complexity" evidence="2">
    <location>
        <begin position="1707"/>
        <end position="1718"/>
    </location>
</feature>
<feature type="compositionally biased region" description="Low complexity" evidence="2">
    <location>
        <begin position="1675"/>
        <end position="1689"/>
    </location>
</feature>
<feature type="region of interest" description="Disordered" evidence="2">
    <location>
        <begin position="1249"/>
        <end position="1720"/>
    </location>
</feature>
<feature type="compositionally biased region" description="Basic and acidic residues" evidence="2">
    <location>
        <begin position="770"/>
        <end position="781"/>
    </location>
</feature>
<name>A0A0Q9WYX7_DROMO</name>
<feature type="compositionally biased region" description="Polar residues" evidence="2">
    <location>
        <begin position="1583"/>
        <end position="1597"/>
    </location>
</feature>
<feature type="region of interest" description="Disordered" evidence="2">
    <location>
        <begin position="921"/>
        <end position="1071"/>
    </location>
</feature>
<feature type="compositionally biased region" description="Polar residues" evidence="2">
    <location>
        <begin position="130"/>
        <end position="140"/>
    </location>
</feature>
<feature type="compositionally biased region" description="Acidic residues" evidence="2">
    <location>
        <begin position="1650"/>
        <end position="1674"/>
    </location>
</feature>
<feature type="region of interest" description="Disordered" evidence="2">
    <location>
        <begin position="1"/>
        <end position="73"/>
    </location>
</feature>
<feature type="compositionally biased region" description="Polar residues" evidence="2">
    <location>
        <begin position="785"/>
        <end position="806"/>
    </location>
</feature>
<feature type="region of interest" description="Disordered" evidence="2">
    <location>
        <begin position="342"/>
        <end position="423"/>
    </location>
</feature>
<feature type="region of interest" description="Disordered" evidence="2">
    <location>
        <begin position="735"/>
        <end position="806"/>
    </location>
</feature>
<feature type="compositionally biased region" description="Low complexity" evidence="2">
    <location>
        <begin position="1856"/>
        <end position="1867"/>
    </location>
</feature>
<keyword evidence="4" id="KW-1185">Reference proteome</keyword>
<feature type="compositionally biased region" description="Low complexity" evidence="2">
    <location>
        <begin position="31"/>
        <end position="52"/>
    </location>
</feature>
<feature type="region of interest" description="Disordered" evidence="2">
    <location>
        <begin position="1750"/>
        <end position="2132"/>
    </location>
</feature>
<dbReference type="Proteomes" id="UP000009192">
    <property type="component" value="Unassembled WGS sequence"/>
</dbReference>
<feature type="compositionally biased region" description="Basic and acidic residues" evidence="2">
    <location>
        <begin position="1928"/>
        <end position="1938"/>
    </location>
</feature>
<protein>
    <submittedName>
        <fullName evidence="3">Uncharacterized protein</fullName>
    </submittedName>
</protein>
<feature type="compositionally biased region" description="Polar residues" evidence="2">
    <location>
        <begin position="1940"/>
        <end position="1965"/>
    </location>
</feature>
<proteinExistence type="predicted"/>
<feature type="compositionally biased region" description="Polar residues" evidence="2">
    <location>
        <begin position="754"/>
        <end position="764"/>
    </location>
</feature>
<feature type="compositionally biased region" description="Low complexity" evidence="2">
    <location>
        <begin position="1403"/>
        <end position="1437"/>
    </location>
</feature>
<feature type="compositionally biased region" description="Low complexity" evidence="2">
    <location>
        <begin position="1028"/>
        <end position="1070"/>
    </location>
</feature>
<feature type="compositionally biased region" description="Low complexity" evidence="2">
    <location>
        <begin position="1637"/>
        <end position="1649"/>
    </location>
</feature>
<feature type="compositionally biased region" description="Low complexity" evidence="2">
    <location>
        <begin position="991"/>
        <end position="1010"/>
    </location>
</feature>
<feature type="compositionally biased region" description="Polar residues" evidence="2">
    <location>
        <begin position="1391"/>
        <end position="1400"/>
    </location>
</feature>
<feature type="compositionally biased region" description="Basic and acidic residues" evidence="2">
    <location>
        <begin position="736"/>
        <end position="753"/>
    </location>
</feature>
<keyword evidence="1" id="KW-0175">Coiled coil</keyword>
<feature type="compositionally biased region" description="Low complexity" evidence="2">
    <location>
        <begin position="567"/>
        <end position="586"/>
    </location>
</feature>
<feature type="compositionally biased region" description="Polar residues" evidence="2">
    <location>
        <begin position="1320"/>
        <end position="1342"/>
    </location>
</feature>
<feature type="compositionally biased region" description="Acidic residues" evidence="2">
    <location>
        <begin position="1966"/>
        <end position="1985"/>
    </location>
</feature>
<feature type="compositionally biased region" description="Acidic residues" evidence="2">
    <location>
        <begin position="1454"/>
        <end position="1479"/>
    </location>
</feature>
<feature type="region of interest" description="Disordered" evidence="2">
    <location>
        <begin position="481"/>
        <end position="518"/>
    </location>
</feature>
<feature type="compositionally biased region" description="Polar residues" evidence="2">
    <location>
        <begin position="1910"/>
        <end position="1924"/>
    </location>
</feature>
<feature type="compositionally biased region" description="Basic and acidic residues" evidence="2">
    <location>
        <begin position="589"/>
        <end position="606"/>
    </location>
</feature>
<feature type="compositionally biased region" description="Polar residues" evidence="2">
    <location>
        <begin position="2009"/>
        <end position="2034"/>
    </location>
</feature>
<dbReference type="KEGG" id="dmo:Dmoj_GI25636"/>
<accession>A0A0Q9WYX7</accession>
<feature type="compositionally biased region" description="Polar residues" evidence="2">
    <location>
        <begin position="346"/>
        <end position="357"/>
    </location>
</feature>
<feature type="coiled-coil region" evidence="1">
    <location>
        <begin position="304"/>
        <end position="338"/>
    </location>
</feature>
<feature type="compositionally biased region" description="Polar residues" evidence="2">
    <location>
        <begin position="211"/>
        <end position="220"/>
    </location>
</feature>
<feature type="region of interest" description="Disordered" evidence="2">
    <location>
        <begin position="1163"/>
        <end position="1183"/>
    </location>
</feature>
<evidence type="ECO:0000313" key="3">
    <source>
        <dbReference type="EMBL" id="KRF94259.1"/>
    </source>
</evidence>
<feature type="compositionally biased region" description="Polar residues" evidence="2">
    <location>
        <begin position="1605"/>
        <end position="1623"/>
    </location>
</feature>
<feature type="compositionally biased region" description="Polar residues" evidence="2">
    <location>
        <begin position="1285"/>
        <end position="1296"/>
    </location>
</feature>
<feature type="compositionally biased region" description="Polar residues" evidence="2">
    <location>
        <begin position="410"/>
        <end position="420"/>
    </location>
</feature>
<evidence type="ECO:0000313" key="4">
    <source>
        <dbReference type="Proteomes" id="UP000009192"/>
    </source>
</evidence>
<feature type="compositionally biased region" description="Acidic residues" evidence="2">
    <location>
        <begin position="1344"/>
        <end position="1365"/>
    </location>
</feature>
<feature type="compositionally biased region" description="Polar residues" evidence="2">
    <location>
        <begin position="497"/>
        <end position="509"/>
    </location>
</feature>
<feature type="compositionally biased region" description="Basic and acidic residues" evidence="2">
    <location>
        <begin position="2110"/>
        <end position="2121"/>
    </location>
</feature>
<feature type="compositionally biased region" description="Polar residues" evidence="2">
    <location>
        <begin position="1512"/>
        <end position="1542"/>
    </location>
</feature>
<feature type="compositionally biased region" description="Acidic residues" evidence="2">
    <location>
        <begin position="1173"/>
        <end position="1183"/>
    </location>
</feature>
<reference evidence="3 4" key="1">
    <citation type="journal article" date="2007" name="Nature">
        <title>Evolution of genes and genomes on the Drosophila phylogeny.</title>
        <authorList>
            <consortium name="Drosophila 12 Genomes Consortium"/>
            <person name="Clark A.G."/>
            <person name="Eisen M.B."/>
            <person name="Smith D.R."/>
            <person name="Bergman C.M."/>
            <person name="Oliver B."/>
            <person name="Markow T.A."/>
            <person name="Kaufman T.C."/>
            <person name="Kellis M."/>
            <person name="Gelbart W."/>
            <person name="Iyer V.N."/>
            <person name="Pollard D.A."/>
            <person name="Sackton T.B."/>
            <person name="Larracuente A.M."/>
            <person name="Singh N.D."/>
            <person name="Abad J.P."/>
            <person name="Abt D.N."/>
            <person name="Adryan B."/>
            <person name="Aguade M."/>
            <person name="Akashi H."/>
            <person name="Anderson W.W."/>
            <person name="Aquadro C.F."/>
            <person name="Ardell D.H."/>
            <person name="Arguello R."/>
            <person name="Artieri C.G."/>
            <person name="Barbash D.A."/>
            <person name="Barker D."/>
            <person name="Barsanti P."/>
            <person name="Batterham P."/>
            <person name="Batzoglou S."/>
            <person name="Begun D."/>
            <person name="Bhutkar A."/>
            <person name="Blanco E."/>
            <person name="Bosak S.A."/>
            <person name="Bradley R.K."/>
            <person name="Brand A.D."/>
            <person name="Brent M.R."/>
            <person name="Brooks A.N."/>
            <person name="Brown R.H."/>
            <person name="Butlin R.K."/>
            <person name="Caggese C."/>
            <person name="Calvi B.R."/>
            <person name="Bernardo de Carvalho A."/>
            <person name="Caspi A."/>
            <person name="Castrezana S."/>
            <person name="Celniker S.E."/>
            <person name="Chang J.L."/>
            <person name="Chapple C."/>
            <person name="Chatterji S."/>
            <person name="Chinwalla A."/>
            <person name="Civetta A."/>
            <person name="Clifton S.W."/>
            <person name="Comeron J.M."/>
            <person name="Costello J.C."/>
            <person name="Coyne J.A."/>
            <person name="Daub J."/>
            <person name="David R.G."/>
            <person name="Delcher A.L."/>
            <person name="Delehaunty K."/>
            <person name="Do C.B."/>
            <person name="Ebling H."/>
            <person name="Edwards K."/>
            <person name="Eickbush T."/>
            <person name="Evans J.D."/>
            <person name="Filipski A."/>
            <person name="Findeiss S."/>
            <person name="Freyhult E."/>
            <person name="Fulton L."/>
            <person name="Fulton R."/>
            <person name="Garcia A.C."/>
            <person name="Gardiner A."/>
            <person name="Garfield D.A."/>
            <person name="Garvin B.E."/>
            <person name="Gibson G."/>
            <person name="Gilbert D."/>
            <person name="Gnerre S."/>
            <person name="Godfrey J."/>
            <person name="Good R."/>
            <person name="Gotea V."/>
            <person name="Gravely B."/>
            <person name="Greenberg A.J."/>
            <person name="Griffiths-Jones S."/>
            <person name="Gross S."/>
            <person name="Guigo R."/>
            <person name="Gustafson E.A."/>
            <person name="Haerty W."/>
            <person name="Hahn M.W."/>
            <person name="Halligan D.L."/>
            <person name="Halpern A.L."/>
            <person name="Halter G.M."/>
            <person name="Han M.V."/>
            <person name="Heger A."/>
            <person name="Hillier L."/>
            <person name="Hinrichs A.S."/>
            <person name="Holmes I."/>
            <person name="Hoskins R.A."/>
            <person name="Hubisz M.J."/>
            <person name="Hultmark D."/>
            <person name="Huntley M.A."/>
            <person name="Jaffe D.B."/>
            <person name="Jagadeeshan S."/>
            <person name="Jeck W.R."/>
            <person name="Johnson J."/>
            <person name="Jones C.D."/>
            <person name="Jordan W.C."/>
            <person name="Karpen G.H."/>
            <person name="Kataoka E."/>
            <person name="Keightley P.D."/>
            <person name="Kheradpour P."/>
            <person name="Kirkness E.F."/>
            <person name="Koerich L.B."/>
            <person name="Kristiansen K."/>
            <person name="Kudrna D."/>
            <person name="Kulathinal R.J."/>
            <person name="Kumar S."/>
            <person name="Kwok R."/>
            <person name="Lander E."/>
            <person name="Langley C.H."/>
            <person name="Lapoint R."/>
            <person name="Lazzaro B.P."/>
            <person name="Lee S.J."/>
            <person name="Levesque L."/>
            <person name="Li R."/>
            <person name="Lin C.F."/>
            <person name="Lin M.F."/>
            <person name="Lindblad-Toh K."/>
            <person name="Llopart A."/>
            <person name="Long M."/>
            <person name="Low L."/>
            <person name="Lozovsky E."/>
            <person name="Lu J."/>
            <person name="Luo M."/>
            <person name="Machado C.A."/>
            <person name="Makalowski W."/>
            <person name="Marzo M."/>
            <person name="Matsuda M."/>
            <person name="Matzkin L."/>
            <person name="McAllister B."/>
            <person name="McBride C.S."/>
            <person name="McKernan B."/>
            <person name="McKernan K."/>
            <person name="Mendez-Lago M."/>
            <person name="Minx P."/>
            <person name="Mollenhauer M.U."/>
            <person name="Montooth K."/>
            <person name="Mount S.M."/>
            <person name="Mu X."/>
            <person name="Myers E."/>
            <person name="Negre B."/>
            <person name="Newfeld S."/>
            <person name="Nielsen R."/>
            <person name="Noor M.A."/>
            <person name="O'Grady P."/>
            <person name="Pachter L."/>
            <person name="Papaceit M."/>
            <person name="Parisi M.J."/>
            <person name="Parisi M."/>
            <person name="Parts L."/>
            <person name="Pedersen J.S."/>
            <person name="Pesole G."/>
            <person name="Phillippy A.M."/>
            <person name="Ponting C.P."/>
            <person name="Pop M."/>
            <person name="Porcelli D."/>
            <person name="Powell J.R."/>
            <person name="Prohaska S."/>
            <person name="Pruitt K."/>
            <person name="Puig M."/>
            <person name="Quesneville H."/>
            <person name="Ram K.R."/>
            <person name="Rand D."/>
            <person name="Rasmussen M.D."/>
            <person name="Reed L.K."/>
            <person name="Reenan R."/>
            <person name="Reily A."/>
            <person name="Remington K.A."/>
            <person name="Rieger T.T."/>
            <person name="Ritchie M.G."/>
            <person name="Robin C."/>
            <person name="Rogers Y.H."/>
            <person name="Rohde C."/>
            <person name="Rozas J."/>
            <person name="Rubenfield M.J."/>
            <person name="Ruiz A."/>
            <person name="Russo S."/>
            <person name="Salzberg S.L."/>
            <person name="Sanchez-Gracia A."/>
            <person name="Saranga D.J."/>
            <person name="Sato H."/>
            <person name="Schaeffer S.W."/>
            <person name="Schatz M.C."/>
            <person name="Schlenke T."/>
            <person name="Schwartz R."/>
            <person name="Segarra C."/>
            <person name="Singh R.S."/>
            <person name="Sirot L."/>
            <person name="Sirota M."/>
            <person name="Sisneros N.B."/>
            <person name="Smith C.D."/>
            <person name="Smith T.F."/>
            <person name="Spieth J."/>
            <person name="Stage D.E."/>
            <person name="Stark A."/>
            <person name="Stephan W."/>
            <person name="Strausberg R.L."/>
            <person name="Strempel S."/>
            <person name="Sturgill D."/>
            <person name="Sutton G."/>
            <person name="Sutton G.G."/>
            <person name="Tao W."/>
            <person name="Teichmann S."/>
            <person name="Tobari Y.N."/>
            <person name="Tomimura Y."/>
            <person name="Tsolas J.M."/>
            <person name="Valente V.L."/>
            <person name="Venter E."/>
            <person name="Venter J.C."/>
            <person name="Vicario S."/>
            <person name="Vieira F.G."/>
            <person name="Vilella A.J."/>
            <person name="Villasante A."/>
            <person name="Walenz B."/>
            <person name="Wang J."/>
            <person name="Wasserman M."/>
            <person name="Watts T."/>
            <person name="Wilson D."/>
            <person name="Wilson R.K."/>
            <person name="Wing R.A."/>
            <person name="Wolfner M.F."/>
            <person name="Wong A."/>
            <person name="Wong G.K."/>
            <person name="Wu C.I."/>
            <person name="Wu G."/>
            <person name="Yamamoto D."/>
            <person name="Yang H.P."/>
            <person name="Yang S.P."/>
            <person name="Yorke J.A."/>
            <person name="Yoshida K."/>
            <person name="Zdobnov E."/>
            <person name="Zhang P."/>
            <person name="Zhang Y."/>
            <person name="Zimin A.V."/>
            <person name="Baldwin J."/>
            <person name="Abdouelleil A."/>
            <person name="Abdulkadir J."/>
            <person name="Abebe A."/>
            <person name="Abera B."/>
            <person name="Abreu J."/>
            <person name="Acer S.C."/>
            <person name="Aftuck L."/>
            <person name="Alexander A."/>
            <person name="An P."/>
            <person name="Anderson E."/>
            <person name="Anderson S."/>
            <person name="Arachi H."/>
            <person name="Azer M."/>
            <person name="Bachantsang P."/>
            <person name="Barry A."/>
            <person name="Bayul T."/>
            <person name="Berlin A."/>
            <person name="Bessette D."/>
            <person name="Bloom T."/>
            <person name="Blye J."/>
            <person name="Boguslavskiy L."/>
            <person name="Bonnet C."/>
            <person name="Boukhgalter B."/>
            <person name="Bourzgui I."/>
            <person name="Brown A."/>
            <person name="Cahill P."/>
            <person name="Channer S."/>
            <person name="Cheshatsang Y."/>
            <person name="Chuda L."/>
            <person name="Citroen M."/>
            <person name="Collymore A."/>
            <person name="Cooke P."/>
            <person name="Costello M."/>
            <person name="D'Aco K."/>
            <person name="Daza R."/>
            <person name="De Haan G."/>
            <person name="DeGray S."/>
            <person name="DeMaso C."/>
            <person name="Dhargay N."/>
            <person name="Dooley K."/>
            <person name="Dooley E."/>
            <person name="Doricent M."/>
            <person name="Dorje P."/>
            <person name="Dorjee K."/>
            <person name="Dupes A."/>
            <person name="Elong R."/>
            <person name="Falk J."/>
            <person name="Farina A."/>
            <person name="Faro S."/>
            <person name="Ferguson D."/>
            <person name="Fisher S."/>
            <person name="Foley C.D."/>
            <person name="Franke A."/>
            <person name="Friedrich D."/>
            <person name="Gadbois L."/>
            <person name="Gearin G."/>
            <person name="Gearin C.R."/>
            <person name="Giannoukos G."/>
            <person name="Goode T."/>
            <person name="Graham J."/>
            <person name="Grandbois E."/>
            <person name="Grewal S."/>
            <person name="Gyaltsen K."/>
            <person name="Hafez N."/>
            <person name="Hagos B."/>
            <person name="Hall J."/>
            <person name="Henson C."/>
            <person name="Hollinger A."/>
            <person name="Honan T."/>
            <person name="Huard M.D."/>
            <person name="Hughes L."/>
            <person name="Hurhula B."/>
            <person name="Husby M.E."/>
            <person name="Kamat A."/>
            <person name="Kanga B."/>
            <person name="Kashin S."/>
            <person name="Khazanovich D."/>
            <person name="Kisner P."/>
            <person name="Lance K."/>
            <person name="Lara M."/>
            <person name="Lee W."/>
            <person name="Lennon N."/>
            <person name="Letendre F."/>
            <person name="LeVine R."/>
            <person name="Lipovsky A."/>
            <person name="Liu X."/>
            <person name="Liu J."/>
            <person name="Liu S."/>
            <person name="Lokyitsang T."/>
            <person name="Lokyitsang Y."/>
            <person name="Lubonja R."/>
            <person name="Lui A."/>
            <person name="MacDonald P."/>
            <person name="Magnisalis V."/>
            <person name="Maru K."/>
            <person name="Matthews C."/>
            <person name="McCusker W."/>
            <person name="McDonough S."/>
            <person name="Mehta T."/>
            <person name="Meldrim J."/>
            <person name="Meneus L."/>
            <person name="Mihai O."/>
            <person name="Mihalev A."/>
            <person name="Mihova T."/>
            <person name="Mittelman R."/>
            <person name="Mlenga V."/>
            <person name="Montmayeur A."/>
            <person name="Mulrain L."/>
            <person name="Navidi A."/>
            <person name="Naylor J."/>
            <person name="Negash T."/>
            <person name="Nguyen T."/>
            <person name="Nguyen N."/>
            <person name="Nicol R."/>
            <person name="Norbu C."/>
            <person name="Norbu N."/>
            <person name="Novod N."/>
            <person name="O'Neill B."/>
            <person name="Osman S."/>
            <person name="Markiewicz E."/>
            <person name="Oyono O.L."/>
            <person name="Patti C."/>
            <person name="Phunkhang P."/>
            <person name="Pierre F."/>
            <person name="Priest M."/>
            <person name="Raghuraman S."/>
            <person name="Rege F."/>
            <person name="Reyes R."/>
            <person name="Rise C."/>
            <person name="Rogov P."/>
            <person name="Ross K."/>
            <person name="Ryan E."/>
            <person name="Settipalli S."/>
            <person name="Shea T."/>
            <person name="Sherpa N."/>
            <person name="Shi L."/>
            <person name="Shih D."/>
            <person name="Sparrow T."/>
            <person name="Spaulding J."/>
            <person name="Stalker J."/>
            <person name="Stange-Thomann N."/>
            <person name="Stavropoulos S."/>
            <person name="Stone C."/>
            <person name="Strader C."/>
            <person name="Tesfaye S."/>
            <person name="Thomson T."/>
            <person name="Thoulutsang Y."/>
            <person name="Thoulutsang D."/>
            <person name="Topham K."/>
            <person name="Topping I."/>
            <person name="Tsamla T."/>
            <person name="Vassiliev H."/>
            <person name="Vo A."/>
            <person name="Wangchuk T."/>
            <person name="Wangdi T."/>
            <person name="Weiand M."/>
            <person name="Wilkinson J."/>
            <person name="Wilson A."/>
            <person name="Yadav S."/>
            <person name="Young G."/>
            <person name="Yu Q."/>
            <person name="Zembek L."/>
            <person name="Zhong D."/>
            <person name="Zimmer A."/>
            <person name="Zwirko Z."/>
            <person name="Jaffe D.B."/>
            <person name="Alvarez P."/>
            <person name="Brockman W."/>
            <person name="Butler J."/>
            <person name="Chin C."/>
            <person name="Gnerre S."/>
            <person name="Grabherr M."/>
            <person name="Kleber M."/>
            <person name="Mauceli E."/>
            <person name="MacCallum I."/>
        </authorList>
    </citation>
    <scope>NUCLEOTIDE SEQUENCE [LARGE SCALE GENOMIC DNA]</scope>
    <source>
        <strain evidence="4">Tucson 15081-1352.22</strain>
    </source>
</reference>
<dbReference type="eggNOG" id="KOG2806">
    <property type="taxonomic scope" value="Eukaryota"/>
</dbReference>
<feature type="compositionally biased region" description="Acidic residues" evidence="2">
    <location>
        <begin position="1559"/>
        <end position="1579"/>
    </location>
</feature>
<dbReference type="InParanoid" id="A0A0Q9WYX7"/>
<dbReference type="OrthoDB" id="73875at2759"/>
<feature type="compositionally biased region" description="Polar residues" evidence="2">
    <location>
        <begin position="607"/>
        <end position="645"/>
    </location>
</feature>
<feature type="compositionally biased region" description="Low complexity" evidence="2">
    <location>
        <begin position="932"/>
        <end position="942"/>
    </location>
</feature>
<feature type="compositionally biased region" description="Acidic residues" evidence="2">
    <location>
        <begin position="2063"/>
        <end position="2088"/>
    </location>
</feature>
<feature type="compositionally biased region" description="Low complexity" evidence="2">
    <location>
        <begin position="957"/>
        <end position="975"/>
    </location>
</feature>
<feature type="region of interest" description="Disordered" evidence="2">
    <location>
        <begin position="540"/>
        <end position="714"/>
    </location>
</feature>
<feature type="compositionally biased region" description="Acidic residues" evidence="2">
    <location>
        <begin position="921"/>
        <end position="931"/>
    </location>
</feature>
<feature type="compositionally biased region" description="Acidic residues" evidence="2">
    <location>
        <begin position="1275"/>
        <end position="1284"/>
    </location>
</feature>